<comment type="caution">
    <text evidence="2">The sequence shown here is derived from an EMBL/GenBank/DDBJ whole genome shotgun (WGS) entry which is preliminary data.</text>
</comment>
<evidence type="ECO:0000313" key="3">
    <source>
        <dbReference type="Proteomes" id="UP001238973"/>
    </source>
</evidence>
<keyword evidence="1" id="KW-0472">Membrane</keyword>
<keyword evidence="1" id="KW-0812">Transmembrane</keyword>
<feature type="transmembrane region" description="Helical" evidence="1">
    <location>
        <begin position="42"/>
        <end position="64"/>
    </location>
</feature>
<reference evidence="2" key="1">
    <citation type="submission" date="2023-06" db="EMBL/GenBank/DDBJ databases">
        <title>Comparative genomics of Bacillaceae isolates and their secondary metabolite potential.</title>
        <authorList>
            <person name="Song L."/>
            <person name="Nielsen L.J."/>
            <person name="Mohite O."/>
            <person name="Xu X."/>
            <person name="Weber T."/>
            <person name="Kovacs A.T."/>
        </authorList>
    </citation>
    <scope>NUCLEOTIDE SEQUENCE</scope>
    <source>
        <strain evidence="2">G1S1</strain>
    </source>
</reference>
<accession>A0AAJ1QR76</accession>
<dbReference type="Proteomes" id="UP001238973">
    <property type="component" value="Unassembled WGS sequence"/>
</dbReference>
<organism evidence="2 3">
    <name type="scientific">Peribacillus frigoritolerans</name>
    <dbReference type="NCBI Taxonomy" id="450367"/>
    <lineage>
        <taxon>Bacteria</taxon>
        <taxon>Bacillati</taxon>
        <taxon>Bacillota</taxon>
        <taxon>Bacilli</taxon>
        <taxon>Bacillales</taxon>
        <taxon>Bacillaceae</taxon>
        <taxon>Peribacillus</taxon>
    </lineage>
</organism>
<keyword evidence="1" id="KW-1133">Transmembrane helix</keyword>
<feature type="transmembrane region" description="Helical" evidence="1">
    <location>
        <begin position="102"/>
        <end position="122"/>
    </location>
</feature>
<protein>
    <submittedName>
        <fullName evidence="2">Uncharacterized protein</fullName>
    </submittedName>
</protein>
<sequence>MKKRVINREDFIKLTCAIVQDVWLPQPLSNELRMEIEMKKNMFSFTSAIVGVMAPLLLFAAIEIIKFSDILLISSLSLYGVSIVCTIIAVKRKEKNKIKYIPLITFIPITLYQILILLVYSLGKFING</sequence>
<dbReference type="AlphaFoldDB" id="A0AAJ1QR76"/>
<evidence type="ECO:0000256" key="1">
    <source>
        <dbReference type="SAM" id="Phobius"/>
    </source>
</evidence>
<gene>
    <name evidence="2" type="ORF">QUF85_24080</name>
</gene>
<dbReference type="EMBL" id="JAUCFI010000003">
    <property type="protein sequence ID" value="MDM5286370.1"/>
    <property type="molecule type" value="Genomic_DNA"/>
</dbReference>
<feature type="transmembrane region" description="Helical" evidence="1">
    <location>
        <begin position="70"/>
        <end position="90"/>
    </location>
</feature>
<name>A0AAJ1QR76_9BACI</name>
<proteinExistence type="predicted"/>
<evidence type="ECO:0000313" key="2">
    <source>
        <dbReference type="EMBL" id="MDM5286370.1"/>
    </source>
</evidence>